<dbReference type="InterPro" id="IPR008266">
    <property type="entry name" value="Tyr_kinase_AS"/>
</dbReference>
<keyword evidence="9" id="KW-0067">ATP-binding</keyword>
<evidence type="ECO:0000256" key="3">
    <source>
        <dbReference type="ARBA" id="ARBA00012513"/>
    </source>
</evidence>
<keyword evidence="8" id="KW-0418">Kinase</keyword>
<feature type="domain" description="Protein kinase" evidence="16">
    <location>
        <begin position="1"/>
        <end position="145"/>
    </location>
</feature>
<gene>
    <name evidence="17" type="ORF">SUNI508_01642</name>
</gene>
<dbReference type="Gene3D" id="1.10.510.10">
    <property type="entry name" value="Transferase(Phosphotransferase) domain 1"/>
    <property type="match status" value="1"/>
</dbReference>
<feature type="coiled-coil region" evidence="14">
    <location>
        <begin position="305"/>
        <end position="339"/>
    </location>
</feature>
<feature type="region of interest" description="Disordered" evidence="15">
    <location>
        <begin position="191"/>
        <end position="224"/>
    </location>
</feature>
<feature type="coiled-coil region" evidence="14">
    <location>
        <begin position="458"/>
        <end position="520"/>
    </location>
</feature>
<comment type="catalytic activity">
    <reaction evidence="13">
        <text>L-seryl-[protein] + ATP = O-phospho-L-seryl-[protein] + ADP + H(+)</text>
        <dbReference type="Rhea" id="RHEA:17989"/>
        <dbReference type="Rhea" id="RHEA-COMP:9863"/>
        <dbReference type="Rhea" id="RHEA-COMP:11604"/>
        <dbReference type="ChEBI" id="CHEBI:15378"/>
        <dbReference type="ChEBI" id="CHEBI:29999"/>
        <dbReference type="ChEBI" id="CHEBI:30616"/>
        <dbReference type="ChEBI" id="CHEBI:83421"/>
        <dbReference type="ChEBI" id="CHEBI:456216"/>
        <dbReference type="EC" id="2.7.11.1"/>
    </reaction>
</comment>
<proteinExistence type="predicted"/>
<dbReference type="PANTHER" id="PTHR43671:SF13">
    <property type="entry name" value="SERINE_THREONINE-PROTEIN KINASE NEK2"/>
    <property type="match status" value="1"/>
</dbReference>
<evidence type="ECO:0000256" key="6">
    <source>
        <dbReference type="ARBA" id="ARBA00022679"/>
    </source>
</evidence>
<evidence type="ECO:0000313" key="18">
    <source>
        <dbReference type="Proteomes" id="UP001408356"/>
    </source>
</evidence>
<dbReference type="PROSITE" id="PS50011">
    <property type="entry name" value="PROTEIN_KINASE_DOM"/>
    <property type="match status" value="1"/>
</dbReference>
<evidence type="ECO:0000256" key="11">
    <source>
        <dbReference type="ARBA" id="ARBA00033194"/>
    </source>
</evidence>
<evidence type="ECO:0000256" key="9">
    <source>
        <dbReference type="ARBA" id="ARBA00022840"/>
    </source>
</evidence>
<keyword evidence="18" id="KW-1185">Reference proteome</keyword>
<evidence type="ECO:0000256" key="15">
    <source>
        <dbReference type="SAM" id="MobiDB-lite"/>
    </source>
</evidence>
<evidence type="ECO:0000313" key="17">
    <source>
        <dbReference type="EMBL" id="KAK9416225.1"/>
    </source>
</evidence>
<feature type="coiled-coil region" evidence="14">
    <location>
        <begin position="383"/>
        <end position="431"/>
    </location>
</feature>
<comment type="function">
    <text evidence="1">Component of the EKC/KEOPS complex that is required for the formation of a threonylcarbamoyl group on adenosine at position 37 (t(6)A37) in tRNAs that read codons beginning with adenine. The complex is probably involved in the transfer of the threonylcarbamoyl moiety of threonylcarbamoyl-AMP (TC-AMP) to the N6 group of A37. BUD32 has ATPase activity in the context of the EKC/KEOPS complex and likely plays a supporting role to the catalytic subunit KAE1. The EKC/KEOPS complex also promotes both telomere uncapping and telomere elongation. The complex is required for efficient recruitment of transcriptional coactivators.</text>
</comment>
<dbReference type="PANTHER" id="PTHR43671">
    <property type="entry name" value="SERINE/THREONINE-PROTEIN KINASE NEK"/>
    <property type="match status" value="1"/>
</dbReference>
<accession>A0ABR2UNK4</accession>
<sequence>MLKALRHLAVNGIVHRDVRPENILYEEDHNGDVILKLADFGLRIETNTAGPQLDLDPYRAPEARGRETQTHASDVWSLFATLSELANQFEPASFHTYQEVWSKLHTIATEEPARGKLDLRELREAIIWDANHRATAAQLIAKLFHNPEASKQIDIVPELMTWKTWTAQVGGEAAVKALYHSLKHKHKHTRKVVRDSNRNAPSGHKDHTQRIAPVGRGKKGLEAQRATPSLAGVGGVYSDKERGIVEEDMRKTIKAEIKRVIVGEMRQCPDPRIKATLAAELKALLHSPADALNRNIPTAACAKKLKNALAARAAVEAQVKGLQEELQHKSDVISELEAAREAAPSSSIIVTKEEPEEALKTSEVYKNHMEEVAKQRQTDMRHVREATEAKEFCEEQLKQAAEARGLIESRLDEALASHDHLTVRIRELEDTLQLRDVTIAELKVAAMLLQDTAQETDLEDMEAKLKDAIEGRETSEGQMREAIEARTLLEEKLETALTSRDQLKEQLEDLEARKATLSPREAGQAADYKDAAVMVNIGTSRDSREVVEDQIKRVLDEKEAVDLHVNKVAIDRLATEAKLKDAVAARRSAEDQIRKACAAREALESKLTRVRGERDALRPETTESKETRFSYRMDPLVKERHKHFVCPTNSHTTRSRVLFGEDHEDGKDGDHSLAKRRKINSEFGGPSTRMREQHFNDFASSSSGNARVRILC</sequence>
<protein>
    <recommendedName>
        <fullName evidence="5">EKC/KEOPS complex subunit BUD32</fullName>
        <ecNumber evidence="3">2.7.11.1</ecNumber>
    </recommendedName>
    <alternativeName>
        <fullName evidence="10 11">Atypical Serine/threonine protein kinase BUD32</fullName>
    </alternativeName>
    <alternativeName>
        <fullName evidence="4">EKC/KEOPS complex subunit bud32</fullName>
    </alternativeName>
</protein>
<dbReference type="InterPro" id="IPR000719">
    <property type="entry name" value="Prot_kinase_dom"/>
</dbReference>
<dbReference type="Proteomes" id="UP001408356">
    <property type="component" value="Unassembled WGS sequence"/>
</dbReference>
<evidence type="ECO:0000256" key="1">
    <source>
        <dbReference type="ARBA" id="ARBA00003747"/>
    </source>
</evidence>
<reference evidence="17 18" key="1">
    <citation type="journal article" date="2024" name="J. Plant Pathol.">
        <title>Sequence and assembly of the genome of Seiridium unicorne, isolate CBS 538.82, causal agent of cypress canker disease.</title>
        <authorList>
            <person name="Scali E."/>
            <person name="Rocca G.D."/>
            <person name="Danti R."/>
            <person name="Garbelotto M."/>
            <person name="Barberini S."/>
            <person name="Baroncelli R."/>
            <person name="Emiliani G."/>
        </authorList>
    </citation>
    <scope>NUCLEOTIDE SEQUENCE [LARGE SCALE GENOMIC DNA]</scope>
    <source>
        <strain evidence="17 18">BM-138-508</strain>
    </source>
</reference>
<feature type="compositionally biased region" description="Basic and acidic residues" evidence="15">
    <location>
        <begin position="192"/>
        <end position="209"/>
    </location>
</feature>
<evidence type="ECO:0000256" key="12">
    <source>
        <dbReference type="ARBA" id="ARBA00047899"/>
    </source>
</evidence>
<evidence type="ECO:0000256" key="4">
    <source>
        <dbReference type="ARBA" id="ARBA00013948"/>
    </source>
</evidence>
<dbReference type="PROSITE" id="PS00109">
    <property type="entry name" value="PROTEIN_KINASE_TYR"/>
    <property type="match status" value="1"/>
</dbReference>
<dbReference type="EMBL" id="JARVKF010000407">
    <property type="protein sequence ID" value="KAK9416225.1"/>
    <property type="molecule type" value="Genomic_DNA"/>
</dbReference>
<evidence type="ECO:0000256" key="10">
    <source>
        <dbReference type="ARBA" id="ARBA00030980"/>
    </source>
</evidence>
<keyword evidence="14" id="KW-0175">Coiled coil</keyword>
<dbReference type="EC" id="2.7.11.1" evidence="3"/>
<evidence type="ECO:0000256" key="2">
    <source>
        <dbReference type="ARBA" id="ARBA00011534"/>
    </source>
</evidence>
<evidence type="ECO:0000256" key="13">
    <source>
        <dbReference type="ARBA" id="ARBA00048679"/>
    </source>
</evidence>
<comment type="catalytic activity">
    <reaction evidence="12">
        <text>L-threonyl-[protein] + ATP = O-phospho-L-threonyl-[protein] + ADP + H(+)</text>
        <dbReference type="Rhea" id="RHEA:46608"/>
        <dbReference type="Rhea" id="RHEA-COMP:11060"/>
        <dbReference type="Rhea" id="RHEA-COMP:11605"/>
        <dbReference type="ChEBI" id="CHEBI:15378"/>
        <dbReference type="ChEBI" id="CHEBI:30013"/>
        <dbReference type="ChEBI" id="CHEBI:30616"/>
        <dbReference type="ChEBI" id="CHEBI:61977"/>
        <dbReference type="ChEBI" id="CHEBI:456216"/>
        <dbReference type="EC" id="2.7.11.1"/>
    </reaction>
</comment>
<evidence type="ECO:0000256" key="5">
    <source>
        <dbReference type="ARBA" id="ARBA00019973"/>
    </source>
</evidence>
<dbReference type="SUPFAM" id="SSF56112">
    <property type="entry name" value="Protein kinase-like (PK-like)"/>
    <property type="match status" value="1"/>
</dbReference>
<comment type="caution">
    <text evidence="17">The sequence shown here is derived from an EMBL/GenBank/DDBJ whole genome shotgun (WGS) entry which is preliminary data.</text>
</comment>
<comment type="subunit">
    <text evidence="2">Component of the EKC/KEOPS complex composed of at least BUD32, CGI121, GON7, KAE1 and PCC1; the whole complex dimerizes.</text>
</comment>
<name>A0ABR2UNK4_9PEZI</name>
<evidence type="ECO:0000256" key="8">
    <source>
        <dbReference type="ARBA" id="ARBA00022777"/>
    </source>
</evidence>
<dbReference type="InterPro" id="IPR011009">
    <property type="entry name" value="Kinase-like_dom_sf"/>
</dbReference>
<keyword evidence="6" id="KW-0808">Transferase</keyword>
<keyword evidence="7" id="KW-0547">Nucleotide-binding</keyword>
<dbReference type="Pfam" id="PF00069">
    <property type="entry name" value="Pkinase"/>
    <property type="match status" value="1"/>
</dbReference>
<dbReference type="InterPro" id="IPR050660">
    <property type="entry name" value="NEK_Ser/Thr_kinase"/>
</dbReference>
<organism evidence="17 18">
    <name type="scientific">Seiridium unicorne</name>
    <dbReference type="NCBI Taxonomy" id="138068"/>
    <lineage>
        <taxon>Eukaryota</taxon>
        <taxon>Fungi</taxon>
        <taxon>Dikarya</taxon>
        <taxon>Ascomycota</taxon>
        <taxon>Pezizomycotina</taxon>
        <taxon>Sordariomycetes</taxon>
        <taxon>Xylariomycetidae</taxon>
        <taxon>Amphisphaeriales</taxon>
        <taxon>Sporocadaceae</taxon>
        <taxon>Seiridium</taxon>
    </lineage>
</organism>
<evidence type="ECO:0000256" key="14">
    <source>
        <dbReference type="SAM" id="Coils"/>
    </source>
</evidence>
<evidence type="ECO:0000259" key="16">
    <source>
        <dbReference type="PROSITE" id="PS50011"/>
    </source>
</evidence>
<evidence type="ECO:0000256" key="7">
    <source>
        <dbReference type="ARBA" id="ARBA00022741"/>
    </source>
</evidence>